<comment type="caution">
    <text evidence="2">The sequence shown here is derived from an EMBL/GenBank/DDBJ whole genome shotgun (WGS) entry which is preliminary data.</text>
</comment>
<dbReference type="EMBL" id="JAVRJZ010000027">
    <property type="protein sequence ID" value="KAK2704233.1"/>
    <property type="molecule type" value="Genomic_DNA"/>
</dbReference>
<dbReference type="AlphaFoldDB" id="A0AA88KS78"/>
<organism evidence="2 3">
    <name type="scientific">Artemia franciscana</name>
    <name type="common">Brine shrimp</name>
    <name type="synonym">Artemia sanfranciscana</name>
    <dbReference type="NCBI Taxonomy" id="6661"/>
    <lineage>
        <taxon>Eukaryota</taxon>
        <taxon>Metazoa</taxon>
        <taxon>Ecdysozoa</taxon>
        <taxon>Arthropoda</taxon>
        <taxon>Crustacea</taxon>
        <taxon>Branchiopoda</taxon>
        <taxon>Anostraca</taxon>
        <taxon>Artemiidae</taxon>
        <taxon>Artemia</taxon>
    </lineage>
</organism>
<evidence type="ECO:0000313" key="2">
    <source>
        <dbReference type="EMBL" id="KAK2704233.1"/>
    </source>
</evidence>
<sequence length="356" mass="40234">MIPQLITTGIPDEYFHRIINESKLLERTSLNETDSDDITLEELHHLVNEEKLLGEDITDEYVIVDLARKNKTCNLDIPVETPAVTTQVREAASDSSVKVEVQIELSLPDVDKDESEVKVDSSGKPSKTGASEEGFYNIVNETKVLENTSFCGTESEECKDEVLLRHFNDKKLIGKLTSTSNTGLLANLAHKRKTCSQAVSEKPKNKKNRFANHQNSNCPTELYRKHGSGIRQFPLGGTNQKSESSGPEKFCNKQRCNYEKEELSKKSKDLTRQENKQISCQIEGMSILHPNPRHTNDKEVLWKDRKDATEQENRHISSQVWGKLVSPELPPLHPTLRTDEKTLLINELGTVKTTIE</sequence>
<name>A0AA88KS78_ARTSF</name>
<feature type="region of interest" description="Disordered" evidence="1">
    <location>
        <begin position="112"/>
        <end position="133"/>
    </location>
</feature>
<evidence type="ECO:0000256" key="1">
    <source>
        <dbReference type="SAM" id="MobiDB-lite"/>
    </source>
</evidence>
<dbReference type="Proteomes" id="UP001187531">
    <property type="component" value="Unassembled WGS sequence"/>
</dbReference>
<evidence type="ECO:0000313" key="3">
    <source>
        <dbReference type="Proteomes" id="UP001187531"/>
    </source>
</evidence>
<gene>
    <name evidence="2" type="ORF">QYM36_017481</name>
</gene>
<accession>A0AA88KS78</accession>
<proteinExistence type="predicted"/>
<protein>
    <submittedName>
        <fullName evidence="2">Uncharacterized protein</fullName>
    </submittedName>
</protein>
<keyword evidence="3" id="KW-1185">Reference proteome</keyword>
<reference evidence="2" key="1">
    <citation type="submission" date="2023-07" db="EMBL/GenBank/DDBJ databases">
        <title>Chromosome-level genome assembly of Artemia franciscana.</title>
        <authorList>
            <person name="Jo E."/>
        </authorList>
    </citation>
    <scope>NUCLEOTIDE SEQUENCE</scope>
    <source>
        <tissue evidence="2">Whole body</tissue>
    </source>
</reference>